<proteinExistence type="inferred from homology"/>
<keyword evidence="2" id="KW-0805">Transcription regulation</keyword>
<dbReference type="InterPro" id="IPR013324">
    <property type="entry name" value="RNA_pol_sigma_r3/r4-like"/>
</dbReference>
<dbReference type="EMBL" id="JADIXZ010000004">
    <property type="protein sequence ID" value="MBK6300846.1"/>
    <property type="molecule type" value="Genomic_DNA"/>
</dbReference>
<accession>A0A935M9Z2</accession>
<dbReference type="EMBL" id="JADJIB010000002">
    <property type="protein sequence ID" value="MBK7273208.1"/>
    <property type="molecule type" value="Genomic_DNA"/>
</dbReference>
<evidence type="ECO:0000313" key="9">
    <source>
        <dbReference type="EMBL" id="MBK7273208.1"/>
    </source>
</evidence>
<dbReference type="GO" id="GO:0006352">
    <property type="term" value="P:DNA-templated transcription initiation"/>
    <property type="evidence" value="ECO:0007669"/>
    <property type="project" value="InterPro"/>
</dbReference>
<feature type="domain" description="RNA polymerase sigma factor 70 region 4 type 2" evidence="7">
    <location>
        <begin position="120"/>
        <end position="172"/>
    </location>
</feature>
<dbReference type="CDD" id="cd06171">
    <property type="entry name" value="Sigma70_r4"/>
    <property type="match status" value="1"/>
</dbReference>
<dbReference type="InterPro" id="IPR036388">
    <property type="entry name" value="WH-like_DNA-bd_sf"/>
</dbReference>
<dbReference type="Proteomes" id="UP000726105">
    <property type="component" value="Unassembled WGS sequence"/>
</dbReference>
<dbReference type="InterPro" id="IPR039425">
    <property type="entry name" value="RNA_pol_sigma-70-like"/>
</dbReference>
<dbReference type="Gene3D" id="1.10.1740.10">
    <property type="match status" value="1"/>
</dbReference>
<evidence type="ECO:0000256" key="1">
    <source>
        <dbReference type="ARBA" id="ARBA00010641"/>
    </source>
</evidence>
<dbReference type="Proteomes" id="UP000718281">
    <property type="component" value="Unassembled WGS sequence"/>
</dbReference>
<dbReference type="InterPro" id="IPR013249">
    <property type="entry name" value="RNA_pol_sigma70_r4_t2"/>
</dbReference>
<dbReference type="GO" id="GO:0003677">
    <property type="term" value="F:DNA binding"/>
    <property type="evidence" value="ECO:0007669"/>
    <property type="project" value="UniProtKB-KW"/>
</dbReference>
<dbReference type="NCBIfam" id="TIGR02937">
    <property type="entry name" value="sigma70-ECF"/>
    <property type="match status" value="1"/>
</dbReference>
<organism evidence="9 12">
    <name type="scientific">Candidatus Phosphoribacter hodrii</name>
    <dbReference type="NCBI Taxonomy" id="2953743"/>
    <lineage>
        <taxon>Bacteria</taxon>
        <taxon>Bacillati</taxon>
        <taxon>Actinomycetota</taxon>
        <taxon>Actinomycetes</taxon>
        <taxon>Micrococcales</taxon>
        <taxon>Dermatophilaceae</taxon>
        <taxon>Candidatus Phosphoribacter</taxon>
    </lineage>
</organism>
<evidence type="ECO:0000256" key="4">
    <source>
        <dbReference type="ARBA" id="ARBA00023125"/>
    </source>
</evidence>
<comment type="similarity">
    <text evidence="1">Belongs to the sigma-70 factor family. ECF subfamily.</text>
</comment>
<reference evidence="11 12" key="1">
    <citation type="submission" date="2020-10" db="EMBL/GenBank/DDBJ databases">
        <title>Connecting structure to function with the recovery of over 1000 high-quality activated sludge metagenome-assembled genomes encoding full-length rRNA genes using long-read sequencing.</title>
        <authorList>
            <person name="Singleton C.M."/>
            <person name="Petriglieri F."/>
            <person name="Kristensen J.M."/>
            <person name="Kirkegaard R.H."/>
            <person name="Michaelsen T.Y."/>
            <person name="Andersen M.H."/>
            <person name="Karst S.M."/>
            <person name="Dueholm M.S."/>
            <person name="Nielsen P.H."/>
            <person name="Albertsen M."/>
        </authorList>
    </citation>
    <scope>NUCLEOTIDE SEQUENCE [LARGE SCALE GENOMIC DNA]</scope>
    <source>
        <strain evidence="8">AalE_18-Q3-R2-46_BAT3C.188</strain>
        <strain evidence="9">Ega_18-Q3-R5-49_MAXAC.001</strain>
        <strain evidence="10">Ribe_18-Q3-R11-54_MAXAC.001</strain>
    </source>
</reference>
<evidence type="ECO:0000259" key="6">
    <source>
        <dbReference type="Pfam" id="PF04542"/>
    </source>
</evidence>
<sequence>MDVGARAQARRREGAGAVDLEGFVNAHYAQLLRRAYLLTGSRADAEDLVQEALARTWEAARGRAVESPGAYVHRTMVNLYVSRWRRRRLRREDPVAEIPEPVAGGARHTADAVGEVDERDRLWRVLGSLPAKQRAVLVLRYYEDLSEGAAADLLGVTVGTVRSQTWKGLRRLEAALGSRVEGDGRG</sequence>
<keyword evidence="3" id="KW-0731">Sigma factor</keyword>
<dbReference type="AlphaFoldDB" id="A0A935M9Z2"/>
<dbReference type="Pfam" id="PF08281">
    <property type="entry name" value="Sigma70_r4_2"/>
    <property type="match status" value="1"/>
</dbReference>
<dbReference type="PANTHER" id="PTHR43133">
    <property type="entry name" value="RNA POLYMERASE ECF-TYPE SIGMA FACTO"/>
    <property type="match status" value="1"/>
</dbReference>
<comment type="caution">
    <text evidence="9">The sequence shown here is derived from an EMBL/GenBank/DDBJ whole genome shotgun (WGS) entry which is preliminary data.</text>
</comment>
<dbReference type="InterPro" id="IPR014284">
    <property type="entry name" value="RNA_pol_sigma-70_dom"/>
</dbReference>
<dbReference type="InterPro" id="IPR014325">
    <property type="entry name" value="RNA_pol_sigma-E_actinobac"/>
</dbReference>
<evidence type="ECO:0000259" key="7">
    <source>
        <dbReference type="Pfam" id="PF08281"/>
    </source>
</evidence>
<name>A0A935M9Z2_9MICO</name>
<dbReference type="Pfam" id="PF04542">
    <property type="entry name" value="Sigma70_r2"/>
    <property type="match status" value="1"/>
</dbReference>
<dbReference type="Proteomes" id="UP000886632">
    <property type="component" value="Unassembled WGS sequence"/>
</dbReference>
<evidence type="ECO:0000256" key="3">
    <source>
        <dbReference type="ARBA" id="ARBA00023082"/>
    </source>
</evidence>
<dbReference type="GO" id="GO:0016987">
    <property type="term" value="F:sigma factor activity"/>
    <property type="evidence" value="ECO:0007669"/>
    <property type="project" value="UniProtKB-KW"/>
</dbReference>
<keyword evidence="4" id="KW-0238">DNA-binding</keyword>
<keyword evidence="5" id="KW-0804">Transcription</keyword>
<gene>
    <name evidence="8" type="ORF">IPF40_07260</name>
    <name evidence="9" type="ORF">IPI13_08545</name>
    <name evidence="10" type="ORF">IPP00_15445</name>
</gene>
<evidence type="ECO:0000313" key="8">
    <source>
        <dbReference type="EMBL" id="MBK6300846.1"/>
    </source>
</evidence>
<dbReference type="InterPro" id="IPR013325">
    <property type="entry name" value="RNA_pol_sigma_r2"/>
</dbReference>
<dbReference type="EMBL" id="JADKGK010000024">
    <property type="protein sequence ID" value="MBL0005304.1"/>
    <property type="molecule type" value="Genomic_DNA"/>
</dbReference>
<dbReference type="InterPro" id="IPR007627">
    <property type="entry name" value="RNA_pol_sigma70_r2"/>
</dbReference>
<evidence type="ECO:0000256" key="5">
    <source>
        <dbReference type="ARBA" id="ARBA00023163"/>
    </source>
</evidence>
<evidence type="ECO:0000313" key="12">
    <source>
        <dbReference type="Proteomes" id="UP000726105"/>
    </source>
</evidence>
<evidence type="ECO:0000256" key="2">
    <source>
        <dbReference type="ARBA" id="ARBA00023015"/>
    </source>
</evidence>
<dbReference type="NCBIfam" id="TIGR02983">
    <property type="entry name" value="SigE-fam_strep"/>
    <property type="match status" value="1"/>
</dbReference>
<dbReference type="SUPFAM" id="SSF88946">
    <property type="entry name" value="Sigma2 domain of RNA polymerase sigma factors"/>
    <property type="match status" value="1"/>
</dbReference>
<feature type="domain" description="RNA polymerase sigma-70 region 2" evidence="6">
    <location>
        <begin position="24"/>
        <end position="88"/>
    </location>
</feature>
<evidence type="ECO:0000313" key="11">
    <source>
        <dbReference type="Proteomes" id="UP000718281"/>
    </source>
</evidence>
<dbReference type="PANTHER" id="PTHR43133:SF50">
    <property type="entry name" value="ECF RNA POLYMERASE SIGMA FACTOR SIGM"/>
    <property type="match status" value="1"/>
</dbReference>
<dbReference type="Gene3D" id="1.10.10.10">
    <property type="entry name" value="Winged helix-like DNA-binding domain superfamily/Winged helix DNA-binding domain"/>
    <property type="match status" value="1"/>
</dbReference>
<protein>
    <submittedName>
        <fullName evidence="9">SigE family RNA polymerase sigma factor</fullName>
    </submittedName>
</protein>
<evidence type="ECO:0000313" key="10">
    <source>
        <dbReference type="EMBL" id="MBL0005304.1"/>
    </source>
</evidence>
<dbReference type="SUPFAM" id="SSF88659">
    <property type="entry name" value="Sigma3 and sigma4 domains of RNA polymerase sigma factors"/>
    <property type="match status" value="1"/>
</dbReference>